<accession>A0A7J0ECV2</accession>
<dbReference type="AlphaFoldDB" id="A0A7J0ECV2"/>
<organism evidence="1 2">
    <name type="scientific">Actinidia rufa</name>
    <dbReference type="NCBI Taxonomy" id="165716"/>
    <lineage>
        <taxon>Eukaryota</taxon>
        <taxon>Viridiplantae</taxon>
        <taxon>Streptophyta</taxon>
        <taxon>Embryophyta</taxon>
        <taxon>Tracheophyta</taxon>
        <taxon>Spermatophyta</taxon>
        <taxon>Magnoliopsida</taxon>
        <taxon>eudicotyledons</taxon>
        <taxon>Gunneridae</taxon>
        <taxon>Pentapetalae</taxon>
        <taxon>asterids</taxon>
        <taxon>Ericales</taxon>
        <taxon>Actinidiaceae</taxon>
        <taxon>Actinidia</taxon>
    </lineage>
</organism>
<evidence type="ECO:0000313" key="2">
    <source>
        <dbReference type="Proteomes" id="UP000585474"/>
    </source>
</evidence>
<name>A0A7J0ECV2_9ERIC</name>
<keyword evidence="2" id="KW-1185">Reference proteome</keyword>
<protein>
    <submittedName>
        <fullName evidence="1">Uncharacterized protein</fullName>
    </submittedName>
</protein>
<dbReference type="Proteomes" id="UP000585474">
    <property type="component" value="Unassembled WGS sequence"/>
</dbReference>
<evidence type="ECO:0000313" key="1">
    <source>
        <dbReference type="EMBL" id="GFY84303.1"/>
    </source>
</evidence>
<dbReference type="EMBL" id="BJWL01000003">
    <property type="protein sequence ID" value="GFY84303.1"/>
    <property type="molecule type" value="Genomic_DNA"/>
</dbReference>
<sequence>MAPTRCPTAWTLSTRARAPSRVSMMTVKREKKCSTRWWRRRRRTTSWFGVRWGGGGEKRLGLEVFGGDGWRDGGWGCGDGFCDGEVFWLF</sequence>
<gene>
    <name evidence="1" type="ORF">Acr_03g0010770</name>
</gene>
<reference evidence="1 2" key="1">
    <citation type="submission" date="2019-07" db="EMBL/GenBank/DDBJ databases">
        <title>De Novo Assembly of kiwifruit Actinidia rufa.</title>
        <authorList>
            <person name="Sugita-Konishi S."/>
            <person name="Sato K."/>
            <person name="Mori E."/>
            <person name="Abe Y."/>
            <person name="Kisaki G."/>
            <person name="Hamano K."/>
            <person name="Suezawa K."/>
            <person name="Otani M."/>
            <person name="Fukuda T."/>
            <person name="Manabe T."/>
            <person name="Gomi K."/>
            <person name="Tabuchi M."/>
            <person name="Akimitsu K."/>
            <person name="Kataoka I."/>
        </authorList>
    </citation>
    <scope>NUCLEOTIDE SEQUENCE [LARGE SCALE GENOMIC DNA]</scope>
    <source>
        <strain evidence="2">cv. Fuchu</strain>
    </source>
</reference>
<proteinExistence type="predicted"/>
<comment type="caution">
    <text evidence="1">The sequence shown here is derived from an EMBL/GenBank/DDBJ whole genome shotgun (WGS) entry which is preliminary data.</text>
</comment>